<dbReference type="EMBL" id="QWGP01000016">
    <property type="protein sequence ID" value="RHZ93665.1"/>
    <property type="molecule type" value="Genomic_DNA"/>
</dbReference>
<evidence type="ECO:0000313" key="1">
    <source>
        <dbReference type="EMBL" id="RHZ93665.1"/>
    </source>
</evidence>
<comment type="caution">
    <text evidence="1">The sequence shown here is derived from an EMBL/GenBank/DDBJ whole genome shotgun (WGS) entry which is preliminary data.</text>
</comment>
<name>A0AAX1UIX6_CERSP</name>
<proteinExistence type="predicted"/>
<dbReference type="AlphaFoldDB" id="A0AAX1UIX6"/>
<reference evidence="1 2" key="1">
    <citation type="submission" date="2018-08" db="EMBL/GenBank/DDBJ databases">
        <title>Draft genome sequence of Rhodobacter sphaeroides FY.</title>
        <authorList>
            <person name="Rayyan A."/>
            <person name="Meyer T.E."/>
            <person name="Kyndt J.A."/>
        </authorList>
    </citation>
    <scope>NUCLEOTIDE SEQUENCE [LARGE SCALE GENOMIC DNA]</scope>
    <source>
        <strain evidence="1 2">FY</strain>
    </source>
</reference>
<protein>
    <submittedName>
        <fullName evidence="1">Uncharacterized protein</fullName>
    </submittedName>
</protein>
<evidence type="ECO:0000313" key="2">
    <source>
        <dbReference type="Proteomes" id="UP000266305"/>
    </source>
</evidence>
<accession>A0AAX1UIX6</accession>
<sequence length="70" mass="7815">MPLNQHAFDAPLSFRLNTNGIGRARLNADDRKSAANALFGRMQPASTDDRRRAGKRLFRTGVYPSLQITI</sequence>
<organism evidence="1 2">
    <name type="scientific">Cereibacter sphaeroides</name>
    <name type="common">Rhodobacter sphaeroides</name>
    <dbReference type="NCBI Taxonomy" id="1063"/>
    <lineage>
        <taxon>Bacteria</taxon>
        <taxon>Pseudomonadati</taxon>
        <taxon>Pseudomonadota</taxon>
        <taxon>Alphaproteobacteria</taxon>
        <taxon>Rhodobacterales</taxon>
        <taxon>Paracoccaceae</taxon>
        <taxon>Cereibacter</taxon>
    </lineage>
</organism>
<dbReference type="Proteomes" id="UP000266305">
    <property type="component" value="Unassembled WGS sequence"/>
</dbReference>
<gene>
    <name evidence="1" type="ORF">D1114_14185</name>
</gene>